<reference evidence="3" key="1">
    <citation type="submission" date="2019-01" db="EMBL/GenBank/DDBJ databases">
        <title>Draft genome sequences of three monokaryotic isolates of the white-rot basidiomycete fungus Dichomitus squalens.</title>
        <authorList>
            <consortium name="DOE Joint Genome Institute"/>
            <person name="Lopez S.C."/>
            <person name="Andreopoulos B."/>
            <person name="Pangilinan J."/>
            <person name="Lipzen A."/>
            <person name="Riley R."/>
            <person name="Ahrendt S."/>
            <person name="Ng V."/>
            <person name="Barry K."/>
            <person name="Daum C."/>
            <person name="Grigoriev I.V."/>
            <person name="Hilden K.S."/>
            <person name="Makela M.R."/>
            <person name="de Vries R.P."/>
        </authorList>
    </citation>
    <scope>NUCLEOTIDE SEQUENCE [LARGE SCALE GENOMIC DNA]</scope>
    <source>
        <strain evidence="3">OM18370.1</strain>
    </source>
</reference>
<evidence type="ECO:0000313" key="3">
    <source>
        <dbReference type="EMBL" id="TBU27541.1"/>
    </source>
</evidence>
<feature type="compositionally biased region" description="Polar residues" evidence="1">
    <location>
        <begin position="26"/>
        <end position="39"/>
    </location>
</feature>
<dbReference type="Gene3D" id="1.20.1280.50">
    <property type="match status" value="1"/>
</dbReference>
<proteinExistence type="predicted"/>
<dbReference type="Pfam" id="PF12937">
    <property type="entry name" value="F-box-like"/>
    <property type="match status" value="1"/>
</dbReference>
<dbReference type="InterPro" id="IPR001810">
    <property type="entry name" value="F-box_dom"/>
</dbReference>
<feature type="domain" description="F-box" evidence="2">
    <location>
        <begin position="326"/>
        <end position="374"/>
    </location>
</feature>
<dbReference type="Proteomes" id="UP000292957">
    <property type="component" value="Unassembled WGS sequence"/>
</dbReference>
<gene>
    <name evidence="3" type="ORF">BD311DRAFT_797714</name>
</gene>
<feature type="region of interest" description="Disordered" evidence="1">
    <location>
        <begin position="14"/>
        <end position="47"/>
    </location>
</feature>
<evidence type="ECO:0000256" key="1">
    <source>
        <dbReference type="SAM" id="MobiDB-lite"/>
    </source>
</evidence>
<evidence type="ECO:0000259" key="2">
    <source>
        <dbReference type="PROSITE" id="PS50181"/>
    </source>
</evidence>
<name>A0A4Q9MMY8_9APHY</name>
<dbReference type="AlphaFoldDB" id="A0A4Q9MMY8"/>
<sequence>MVRPFAARLAQAIRPRRAPQSHPPLHQQQRFASSTPSTEELQKKAQDALSSVQKGLGQALETGKRFLGPVGERAGTLLGSYREPLAYNFAVFREVLKQVYIAERLQPPPLSAFQSVYASLWSRATNLQFYRELLRSGDLAKVGIYALEAYGIFKRETSPMLASSSRLHPYGKRGKWPVSVLLLSSNFFLPSGVWTMQPSPKKPQAGEVSVPSRMHSTITLLCAIFTGRAIRRGRQGFRRGSLADPLWTSGARTGLMTGHQVRARQTAMMSVWNKIPFPAIAEHLPVTDRNVLAGLATASDVHAWTIAKVDEYRRLAFVLLSIYNVATPIHRLPTEILEQIFERRWDNRARLHLSHVCRRWRDNLLPSARFWAGALESEEFDVSQAIPPYLKALLSRAKHNPRGISLRFWSFPLCVESLTLYFDQLVSLQVAANEDDLPDGLWPALRSGMPRLRDLCIQVLVTRRGLDECSDPNNYSRWAWFYDPYECTGWSKPSLLSADHLPSLTRLTCPPSILGHFSDILFRHVKLQWWELVVPDHIKQPYHEWIETLHALVDHDALETLEVMPWDFAAQIPSRTFAPATFPLLRYLRIENNFAQEIVQLMTLLLFPVTTRIHLVNSSSSYDPNISELLPQEDDAKLRAIVGAVDCVHIEQAQLVDTNTPDSYRNYYFIRCYAADLERLRMDKCTFSPDGLVDVFRDHARVTRLVLSLEESGVHLDFRAFPQLEDLDVSGPYVDYTLDLLRPIQSSRTERPMNTICPSLARLVVRLRNPVSPKEASTEFEDVVSGDRCSGLREVLARRATPYRNRLSYLEINLPPLKESGLGRSISRTTISGLRVLVDGPVIVKSGE</sequence>
<dbReference type="EMBL" id="ML143431">
    <property type="protein sequence ID" value="TBU27541.1"/>
    <property type="molecule type" value="Genomic_DNA"/>
</dbReference>
<organism evidence="3">
    <name type="scientific">Dichomitus squalens</name>
    <dbReference type="NCBI Taxonomy" id="114155"/>
    <lineage>
        <taxon>Eukaryota</taxon>
        <taxon>Fungi</taxon>
        <taxon>Dikarya</taxon>
        <taxon>Basidiomycota</taxon>
        <taxon>Agaricomycotina</taxon>
        <taxon>Agaricomycetes</taxon>
        <taxon>Polyporales</taxon>
        <taxon>Polyporaceae</taxon>
        <taxon>Dichomitus</taxon>
    </lineage>
</organism>
<dbReference type="OrthoDB" id="437at2759"/>
<dbReference type="PROSITE" id="PS50181">
    <property type="entry name" value="FBOX"/>
    <property type="match status" value="1"/>
</dbReference>
<accession>A0A4Q9MMY8</accession>
<protein>
    <recommendedName>
        <fullName evidence="2">F-box domain-containing protein</fullName>
    </recommendedName>
</protein>